<dbReference type="Proteomes" id="UP000093712">
    <property type="component" value="Unassembled WGS sequence"/>
</dbReference>
<evidence type="ECO:0000256" key="1">
    <source>
        <dbReference type="SAM" id="MobiDB-lite"/>
    </source>
</evidence>
<name>A0AA91EX68_9MYCO</name>
<gene>
    <name evidence="2" type="ORF">A5649_09765</name>
</gene>
<comment type="caution">
    <text evidence="2">The sequence shown here is derived from an EMBL/GenBank/DDBJ whole genome shotgun (WGS) entry which is preliminary data.</text>
</comment>
<dbReference type="AlphaFoldDB" id="A0AA91EX68"/>
<feature type="region of interest" description="Disordered" evidence="1">
    <location>
        <begin position="1"/>
        <end position="23"/>
    </location>
</feature>
<dbReference type="RefSeq" id="WP_065041835.1">
    <property type="nucleotide sequence ID" value="NZ_LZME01000131.1"/>
</dbReference>
<evidence type="ECO:0000313" key="2">
    <source>
        <dbReference type="EMBL" id="OBK82133.1"/>
    </source>
</evidence>
<dbReference type="EMBL" id="LZME01000131">
    <property type="protein sequence ID" value="OBK82133.1"/>
    <property type="molecule type" value="Genomic_DNA"/>
</dbReference>
<organism evidence="2 3">
    <name type="scientific">Mycolicibacter heraklionensis</name>
    <dbReference type="NCBI Taxonomy" id="512402"/>
    <lineage>
        <taxon>Bacteria</taxon>
        <taxon>Bacillati</taxon>
        <taxon>Actinomycetota</taxon>
        <taxon>Actinomycetes</taxon>
        <taxon>Mycobacteriales</taxon>
        <taxon>Mycobacteriaceae</taxon>
        <taxon>Mycolicibacter</taxon>
    </lineage>
</organism>
<reference evidence="2 3" key="1">
    <citation type="submission" date="2016-06" db="EMBL/GenBank/DDBJ databases">
        <authorList>
            <person name="Sutton G."/>
            <person name="Brinkac L."/>
            <person name="Sanka R."/>
            <person name="Adams M."/>
            <person name="Lau E."/>
            <person name="Garcia-Basteiro A."/>
            <person name="Lopez-Varela E."/>
            <person name="Palencia S."/>
        </authorList>
    </citation>
    <scope>NUCLEOTIDE SEQUENCE [LARGE SCALE GENOMIC DNA]</scope>
    <source>
        <strain evidence="2 3">1211594.5</strain>
    </source>
</reference>
<sequence>MSTTWKSERARIASLSRSRPADDPDLIEARRNMRAERTAEYIKNVLAQRPPLTDQQRTRLAELLRPARQSVPGGAA</sequence>
<proteinExistence type="predicted"/>
<feature type="compositionally biased region" description="Basic and acidic residues" evidence="1">
    <location>
        <begin position="1"/>
        <end position="11"/>
    </location>
</feature>
<evidence type="ECO:0000313" key="3">
    <source>
        <dbReference type="Proteomes" id="UP000093712"/>
    </source>
</evidence>
<evidence type="ECO:0008006" key="4">
    <source>
        <dbReference type="Google" id="ProtNLM"/>
    </source>
</evidence>
<accession>A0AA91EX68</accession>
<protein>
    <recommendedName>
        <fullName evidence="4">PhiRv1 phage protein</fullName>
    </recommendedName>
</protein>